<feature type="compositionally biased region" description="Basic and acidic residues" evidence="4">
    <location>
        <begin position="243"/>
        <end position="263"/>
    </location>
</feature>
<evidence type="ECO:0000259" key="5">
    <source>
        <dbReference type="Pfam" id="PF13649"/>
    </source>
</evidence>
<dbReference type="Proteomes" id="UP000305709">
    <property type="component" value="Unassembled WGS sequence"/>
</dbReference>
<feature type="region of interest" description="Disordered" evidence="4">
    <location>
        <begin position="238"/>
        <end position="295"/>
    </location>
</feature>
<dbReference type="InterPro" id="IPR029063">
    <property type="entry name" value="SAM-dependent_MTases_sf"/>
</dbReference>
<gene>
    <name evidence="6" type="ORF">FHG71_04705</name>
</gene>
<dbReference type="CDD" id="cd02440">
    <property type="entry name" value="AdoMet_MTases"/>
    <property type="match status" value="1"/>
</dbReference>
<keyword evidence="3" id="KW-0949">S-adenosyl-L-methionine</keyword>
<evidence type="ECO:0000313" key="6">
    <source>
        <dbReference type="EMBL" id="TNC73780.1"/>
    </source>
</evidence>
<feature type="compositionally biased region" description="Gly residues" evidence="4">
    <location>
        <begin position="270"/>
        <end position="288"/>
    </location>
</feature>
<evidence type="ECO:0000256" key="3">
    <source>
        <dbReference type="ARBA" id="ARBA00022691"/>
    </source>
</evidence>
<dbReference type="GO" id="GO:0008168">
    <property type="term" value="F:methyltransferase activity"/>
    <property type="evidence" value="ECO:0007669"/>
    <property type="project" value="UniProtKB-KW"/>
</dbReference>
<keyword evidence="7" id="KW-1185">Reference proteome</keyword>
<dbReference type="InterPro" id="IPR041698">
    <property type="entry name" value="Methyltransf_25"/>
</dbReference>
<keyword evidence="1 6" id="KW-0489">Methyltransferase</keyword>
<evidence type="ECO:0000256" key="1">
    <source>
        <dbReference type="ARBA" id="ARBA00022603"/>
    </source>
</evidence>
<keyword evidence="2 6" id="KW-0808">Transferase</keyword>
<organism evidence="6 7">
    <name type="scientific">Rubellimicrobium roseum</name>
    <dbReference type="NCBI Taxonomy" id="687525"/>
    <lineage>
        <taxon>Bacteria</taxon>
        <taxon>Pseudomonadati</taxon>
        <taxon>Pseudomonadota</taxon>
        <taxon>Alphaproteobacteria</taxon>
        <taxon>Rhodobacterales</taxon>
        <taxon>Roseobacteraceae</taxon>
        <taxon>Rubellimicrobium</taxon>
    </lineage>
</organism>
<dbReference type="Pfam" id="PF13649">
    <property type="entry name" value="Methyltransf_25"/>
    <property type="match status" value="1"/>
</dbReference>
<feature type="domain" description="Methyltransferase" evidence="5">
    <location>
        <begin position="337"/>
        <end position="433"/>
    </location>
</feature>
<dbReference type="PANTHER" id="PTHR43464">
    <property type="entry name" value="METHYLTRANSFERASE"/>
    <property type="match status" value="1"/>
</dbReference>
<dbReference type="PANTHER" id="PTHR43464:SF19">
    <property type="entry name" value="UBIQUINONE BIOSYNTHESIS O-METHYLTRANSFERASE, MITOCHONDRIAL"/>
    <property type="match status" value="1"/>
</dbReference>
<protein>
    <submittedName>
        <fullName evidence="6">Methyltransferase domain-containing protein</fullName>
    </submittedName>
</protein>
<evidence type="ECO:0000313" key="7">
    <source>
        <dbReference type="Proteomes" id="UP000305709"/>
    </source>
</evidence>
<dbReference type="OrthoDB" id="9777638at2"/>
<dbReference type="SUPFAM" id="SSF53335">
    <property type="entry name" value="S-adenosyl-L-methionine-dependent methyltransferases"/>
    <property type="match status" value="1"/>
</dbReference>
<dbReference type="Gene3D" id="3.40.50.150">
    <property type="entry name" value="Vaccinia Virus protein VP39"/>
    <property type="match status" value="1"/>
</dbReference>
<dbReference type="AlphaFoldDB" id="A0A5C4NIL0"/>
<feature type="region of interest" description="Disordered" evidence="4">
    <location>
        <begin position="152"/>
        <end position="221"/>
    </location>
</feature>
<sequence length="570" mass="59784">MAPSRRCRCQSSGRRRVRRVQERCGMMGSGLARGGERDQMGRSCRHAATEGPLGRGRRLRHDGAESPCDGCPRDARAFGPGRPSRSRRPGGGGLPRGRSSGARRGRDLRERRPHHPAAPGRWGHRGRGAARGRGSGDALPVGLWRLLLRGGGAGRGRGARARHAARGALSAGPADPAATRARDRLVGTHHQPLRRRAGARRDRHRPLPRRRAAGDRGLLLPDGRGRAALRLGQGRGADVALRLPDRPGGRGDPLEPVRRERAAGDASGAAGAGAEIGRGPQPGGGRVAGDGNEEQAGIWNGDVGQRWLQYGTALEAMLAEVSARLLAQAGLGPGMQVLEVGCGAGALALQIGRRVGPRGFVLGLDISEPLLAEAEARRRVAGLPQVGFQLEDAQDARLPPGTFDLVMSQFGAMFFADPVAAFANLRGALRHGGRVLLMGWGPVGQNPFFALARAAAVRQLGPPEATGPEDAPGPFAFADRARVEARLAHAGFEEVGSEALPVDLWPPGGPAEAAVLATGLGPAAARLREAGAGEEERAAIRAELEAAYAPFATARGLRVPALVHVFEARR</sequence>
<name>A0A5C4NIL0_9RHOB</name>
<feature type="compositionally biased region" description="Low complexity" evidence="4">
    <location>
        <begin position="166"/>
        <end position="179"/>
    </location>
</feature>
<feature type="compositionally biased region" description="Basic residues" evidence="4">
    <location>
        <begin position="191"/>
        <end position="211"/>
    </location>
</feature>
<accession>A0A5C4NIL0</accession>
<reference evidence="6 7" key="1">
    <citation type="submission" date="2019-06" db="EMBL/GenBank/DDBJ databases">
        <authorList>
            <person name="Jiang L."/>
        </authorList>
    </citation>
    <scope>NUCLEOTIDE SEQUENCE [LARGE SCALE GENOMIC DNA]</scope>
    <source>
        <strain evidence="6 7">YIM 48858</strain>
    </source>
</reference>
<dbReference type="EMBL" id="VDFV01000003">
    <property type="protein sequence ID" value="TNC73780.1"/>
    <property type="molecule type" value="Genomic_DNA"/>
</dbReference>
<feature type="region of interest" description="Disordered" evidence="4">
    <location>
        <begin position="28"/>
        <end position="136"/>
    </location>
</feature>
<proteinExistence type="predicted"/>
<evidence type="ECO:0000256" key="4">
    <source>
        <dbReference type="SAM" id="MobiDB-lite"/>
    </source>
</evidence>
<comment type="caution">
    <text evidence="6">The sequence shown here is derived from an EMBL/GenBank/DDBJ whole genome shotgun (WGS) entry which is preliminary data.</text>
</comment>
<dbReference type="GO" id="GO:0032259">
    <property type="term" value="P:methylation"/>
    <property type="evidence" value="ECO:0007669"/>
    <property type="project" value="UniProtKB-KW"/>
</dbReference>
<evidence type="ECO:0000256" key="2">
    <source>
        <dbReference type="ARBA" id="ARBA00022679"/>
    </source>
</evidence>